<name>A0A4R6R8E4_9BURK</name>
<keyword evidence="1" id="KW-1133">Transmembrane helix</keyword>
<protein>
    <submittedName>
        <fullName evidence="2">Uncharacterized protein</fullName>
    </submittedName>
</protein>
<dbReference type="RefSeq" id="WP_133609560.1">
    <property type="nucleotide sequence ID" value="NZ_SNXW01000006.1"/>
</dbReference>
<feature type="transmembrane region" description="Helical" evidence="1">
    <location>
        <begin position="53"/>
        <end position="74"/>
    </location>
</feature>
<dbReference type="EMBL" id="SNXW01000006">
    <property type="protein sequence ID" value="TDP82291.1"/>
    <property type="molecule type" value="Genomic_DNA"/>
</dbReference>
<comment type="caution">
    <text evidence="2">The sequence shown here is derived from an EMBL/GenBank/DDBJ whole genome shotgun (WGS) entry which is preliminary data.</text>
</comment>
<keyword evidence="1" id="KW-0472">Membrane</keyword>
<accession>A0A4R6R8E4</accession>
<keyword evidence="1" id="KW-0812">Transmembrane</keyword>
<gene>
    <name evidence="2" type="ORF">EV672_106254</name>
</gene>
<proteinExistence type="predicted"/>
<dbReference type="AlphaFoldDB" id="A0A4R6R8E4"/>
<organism evidence="2 3">
    <name type="scientific">Aquabacterium commune</name>
    <dbReference type="NCBI Taxonomy" id="70586"/>
    <lineage>
        <taxon>Bacteria</taxon>
        <taxon>Pseudomonadati</taxon>
        <taxon>Pseudomonadota</taxon>
        <taxon>Betaproteobacteria</taxon>
        <taxon>Burkholderiales</taxon>
        <taxon>Aquabacterium</taxon>
    </lineage>
</organism>
<keyword evidence="3" id="KW-1185">Reference proteome</keyword>
<evidence type="ECO:0000256" key="1">
    <source>
        <dbReference type="SAM" id="Phobius"/>
    </source>
</evidence>
<reference evidence="2 3" key="1">
    <citation type="submission" date="2019-03" db="EMBL/GenBank/DDBJ databases">
        <title>Genomic Encyclopedia of Type Strains, Phase IV (KMG-IV): sequencing the most valuable type-strain genomes for metagenomic binning, comparative biology and taxonomic classification.</title>
        <authorList>
            <person name="Goeker M."/>
        </authorList>
    </citation>
    <scope>NUCLEOTIDE SEQUENCE [LARGE SCALE GENOMIC DNA]</scope>
    <source>
        <strain evidence="2 3">DSM 11901</strain>
    </source>
</reference>
<evidence type="ECO:0000313" key="3">
    <source>
        <dbReference type="Proteomes" id="UP000294593"/>
    </source>
</evidence>
<evidence type="ECO:0000313" key="2">
    <source>
        <dbReference type="EMBL" id="TDP82291.1"/>
    </source>
</evidence>
<dbReference type="Proteomes" id="UP000294593">
    <property type="component" value="Unassembled WGS sequence"/>
</dbReference>
<sequence length="76" mass="8531">MLLTLLIASFAISLLGWGTYLRHKAMSLAAAEVGKDHTTYMKNVHATPRLNRTYQTGLALHLLAVLIVVMWILLRK</sequence>